<evidence type="ECO:0000256" key="1">
    <source>
        <dbReference type="SAM" id="MobiDB-lite"/>
    </source>
</evidence>
<dbReference type="Proteomes" id="UP001597307">
    <property type="component" value="Unassembled WGS sequence"/>
</dbReference>
<feature type="compositionally biased region" description="Polar residues" evidence="1">
    <location>
        <begin position="1"/>
        <end position="14"/>
    </location>
</feature>
<evidence type="ECO:0008006" key="4">
    <source>
        <dbReference type="Google" id="ProtNLM"/>
    </source>
</evidence>
<dbReference type="Gene3D" id="3.40.50.150">
    <property type="entry name" value="Vaccinia Virus protein VP39"/>
    <property type="match status" value="1"/>
</dbReference>
<comment type="caution">
    <text evidence="2">The sequence shown here is derived from an EMBL/GenBank/DDBJ whole genome shotgun (WGS) entry which is preliminary data.</text>
</comment>
<organism evidence="2 3">
    <name type="scientific">Arthrobacter flavus</name>
    <dbReference type="NCBI Taxonomy" id="95172"/>
    <lineage>
        <taxon>Bacteria</taxon>
        <taxon>Bacillati</taxon>
        <taxon>Actinomycetota</taxon>
        <taxon>Actinomycetes</taxon>
        <taxon>Micrococcales</taxon>
        <taxon>Micrococcaceae</taxon>
        <taxon>Arthrobacter</taxon>
    </lineage>
</organism>
<proteinExistence type="predicted"/>
<evidence type="ECO:0000313" key="2">
    <source>
        <dbReference type="EMBL" id="MFD1847823.1"/>
    </source>
</evidence>
<evidence type="ECO:0000313" key="3">
    <source>
        <dbReference type="Proteomes" id="UP001597307"/>
    </source>
</evidence>
<keyword evidence="3" id="KW-1185">Reference proteome</keyword>
<gene>
    <name evidence="2" type="ORF">ACFSFX_14630</name>
</gene>
<protein>
    <recommendedName>
        <fullName evidence="4">Methyltransferase domain-containing protein</fullName>
    </recommendedName>
</protein>
<dbReference type="SUPFAM" id="SSF53335">
    <property type="entry name" value="S-adenosyl-L-methionine-dependent methyltransferases"/>
    <property type="match status" value="1"/>
</dbReference>
<accession>A0ABW4QAR6</accession>
<feature type="region of interest" description="Disordered" evidence="1">
    <location>
        <begin position="1"/>
        <end position="22"/>
    </location>
</feature>
<name>A0ABW4QAR6_9MICC</name>
<dbReference type="RefSeq" id="WP_343881023.1">
    <property type="nucleotide sequence ID" value="NZ_BAAAIJ010000051.1"/>
</dbReference>
<dbReference type="InterPro" id="IPR029063">
    <property type="entry name" value="SAM-dependent_MTases_sf"/>
</dbReference>
<sequence>MGQHSDNASGNHSPVTDADAPRPIASDWLSLRRPADEAARQASLPLLTELQDFLAARAVPSKGEEKDADDQAVRIFDLGAGTGANQAWLAPHLDMPQHWTLIDHDPDLLELTMGAPAIDGVIGTEAVVAGIEDLGEILDADPQTSRQRFVTCSALLDLLTPEQLNTLCSALVESQTAALFSLSVTGTMTIDPADPLDNALNDAFNQHQNRGGRAGARGVDLTGQFLARAGFTVTTVDTPWELTGDHSELITRFLNDRADAVLEEEPGLAGDVSQWLERRSEQAADGSLQLTIGHRDLLALPPRQ</sequence>
<dbReference type="EMBL" id="JBHUGA010000060">
    <property type="protein sequence ID" value="MFD1847823.1"/>
    <property type="molecule type" value="Genomic_DNA"/>
</dbReference>
<reference evidence="3" key="1">
    <citation type="journal article" date="2019" name="Int. J. Syst. Evol. Microbiol.">
        <title>The Global Catalogue of Microorganisms (GCM) 10K type strain sequencing project: providing services to taxonomists for standard genome sequencing and annotation.</title>
        <authorList>
            <consortium name="The Broad Institute Genomics Platform"/>
            <consortium name="The Broad Institute Genome Sequencing Center for Infectious Disease"/>
            <person name="Wu L."/>
            <person name="Ma J."/>
        </authorList>
    </citation>
    <scope>NUCLEOTIDE SEQUENCE [LARGE SCALE GENOMIC DNA]</scope>
    <source>
        <strain evidence="3">JCM 11496</strain>
    </source>
</reference>